<dbReference type="KEGG" id="psac:PSM36_2722"/>
<dbReference type="STRING" id="1642647.PSM36_2722"/>
<dbReference type="EMBL" id="LT605205">
    <property type="protein sequence ID" value="SCD21518.1"/>
    <property type="molecule type" value="Genomic_DNA"/>
</dbReference>
<sequence>MKKIGVLLSAVLLLSLYTTAYASDLTKAVQGVWTAKVADAPYGYQDYQVTIKQVEGKCVADITGSQLNVKNQELKEVDGKLTITVYAGENVQVVIWKEKKEVKGTADTSMGKLPIEFTRKQESKQ</sequence>
<evidence type="ECO:0000313" key="2">
    <source>
        <dbReference type="EMBL" id="SCD21518.1"/>
    </source>
</evidence>
<protein>
    <submittedName>
        <fullName evidence="2">Putative secreted protein</fullName>
    </submittedName>
</protein>
<feature type="chain" id="PRO_5010319884" evidence="1">
    <location>
        <begin position="23"/>
        <end position="125"/>
    </location>
</feature>
<keyword evidence="3" id="KW-1185">Reference proteome</keyword>
<dbReference type="Proteomes" id="UP000187464">
    <property type="component" value="Chromosome I"/>
</dbReference>
<dbReference type="AlphaFoldDB" id="A0A1R3T899"/>
<evidence type="ECO:0000256" key="1">
    <source>
        <dbReference type="SAM" id="SignalP"/>
    </source>
</evidence>
<organism evidence="2 3">
    <name type="scientific">Proteiniphilum saccharofermentans</name>
    <dbReference type="NCBI Taxonomy" id="1642647"/>
    <lineage>
        <taxon>Bacteria</taxon>
        <taxon>Pseudomonadati</taxon>
        <taxon>Bacteroidota</taxon>
        <taxon>Bacteroidia</taxon>
        <taxon>Bacteroidales</taxon>
        <taxon>Dysgonomonadaceae</taxon>
        <taxon>Proteiniphilum</taxon>
    </lineage>
</organism>
<keyword evidence="1" id="KW-0732">Signal</keyword>
<proteinExistence type="predicted"/>
<gene>
    <name evidence="2" type="ORF">PSM36_2722</name>
</gene>
<reference evidence="2 3" key="1">
    <citation type="submission" date="2016-08" db="EMBL/GenBank/DDBJ databases">
        <authorList>
            <person name="Seilhamer J.J."/>
        </authorList>
    </citation>
    <scope>NUCLEOTIDE SEQUENCE [LARGE SCALE GENOMIC DNA]</scope>
    <source>
        <strain evidence="2">M3/6</strain>
    </source>
</reference>
<dbReference type="RefSeq" id="WP_076931343.1">
    <property type="nucleotide sequence ID" value="NZ_LT605205.1"/>
</dbReference>
<name>A0A1R3T899_9BACT</name>
<feature type="signal peptide" evidence="1">
    <location>
        <begin position="1"/>
        <end position="22"/>
    </location>
</feature>
<evidence type="ECO:0000313" key="3">
    <source>
        <dbReference type="Proteomes" id="UP000187464"/>
    </source>
</evidence>
<accession>A0A1R3T899</accession>